<gene>
    <name evidence="1" type="ORF">GGR37_003695</name>
</gene>
<dbReference type="Proteomes" id="UP000538566">
    <property type="component" value="Unassembled WGS sequence"/>
</dbReference>
<keyword evidence="2" id="KW-1185">Reference proteome</keyword>
<name>A0A7W7AE85_9SPHN</name>
<organism evidence="1 2">
    <name type="scientific">Novosphingobium taihuense</name>
    <dbReference type="NCBI Taxonomy" id="260085"/>
    <lineage>
        <taxon>Bacteria</taxon>
        <taxon>Pseudomonadati</taxon>
        <taxon>Pseudomonadota</taxon>
        <taxon>Alphaproteobacteria</taxon>
        <taxon>Sphingomonadales</taxon>
        <taxon>Sphingomonadaceae</taxon>
        <taxon>Novosphingobium</taxon>
    </lineage>
</organism>
<proteinExistence type="predicted"/>
<comment type="caution">
    <text evidence="1">The sequence shown here is derived from an EMBL/GenBank/DDBJ whole genome shotgun (WGS) entry which is preliminary data.</text>
</comment>
<protein>
    <submittedName>
        <fullName evidence="1">Uncharacterized protein</fullName>
    </submittedName>
</protein>
<dbReference type="AlphaFoldDB" id="A0A7W7AE85"/>
<dbReference type="EMBL" id="JACHOA010000008">
    <property type="protein sequence ID" value="MBB4615399.1"/>
    <property type="molecule type" value="Genomic_DNA"/>
</dbReference>
<dbReference type="RefSeq" id="WP_144907355.1">
    <property type="nucleotide sequence ID" value="NZ_JACHOA010000008.1"/>
</dbReference>
<reference evidence="1 2" key="1">
    <citation type="submission" date="2020-08" db="EMBL/GenBank/DDBJ databases">
        <title>Genomic Encyclopedia of Type Strains, Phase IV (KMG-IV): sequencing the most valuable type-strain genomes for metagenomic binning, comparative biology and taxonomic classification.</title>
        <authorList>
            <person name="Goeker M."/>
        </authorList>
    </citation>
    <scope>NUCLEOTIDE SEQUENCE [LARGE SCALE GENOMIC DNA]</scope>
    <source>
        <strain evidence="1 2">DSM 17507</strain>
    </source>
</reference>
<evidence type="ECO:0000313" key="1">
    <source>
        <dbReference type="EMBL" id="MBB4615399.1"/>
    </source>
</evidence>
<evidence type="ECO:0000313" key="2">
    <source>
        <dbReference type="Proteomes" id="UP000538566"/>
    </source>
</evidence>
<accession>A0A7W7AE85</accession>
<sequence>MTRPLDTLVCNGDKQAAADALRHFAELSEATRILWRIHERCSAKLDATLTVTSPAGNVTKWKLFANSGACVWLHKTAADTHERGIMIDLAVYDNDALDGADKITKACATATAILDAFDRLAHVDDATASLQGEPPSPWQVAIALTASRADTGFDMDDMRIALATPCIPIELLTDDGDPIPIAPEALAEIASRAPCALEVEFHRSDRHDYVNVNRMIGIRGENMPSLANPVDVMRAVQMAVRHGALR</sequence>